<feature type="region of interest" description="Disordered" evidence="5">
    <location>
        <begin position="1"/>
        <end position="21"/>
    </location>
</feature>
<dbReference type="Pfam" id="PF10551">
    <property type="entry name" value="MULE"/>
    <property type="match status" value="1"/>
</dbReference>
<dbReference type="GO" id="GO:0008270">
    <property type="term" value="F:zinc ion binding"/>
    <property type="evidence" value="ECO:0007669"/>
    <property type="project" value="UniProtKB-KW"/>
</dbReference>
<evidence type="ECO:0000313" key="8">
    <source>
        <dbReference type="Proteomes" id="UP000594263"/>
    </source>
</evidence>
<dbReference type="SMART" id="SM00575">
    <property type="entry name" value="ZnF_PMZ"/>
    <property type="match status" value="1"/>
</dbReference>
<sequence>MNAPRRSGTGGGSASEGDEVGVLEPDGRRKLITDGRHHIYDLFDWFYIVHGTEIVISKTKHTFISPAACDRERETRAPFDSSLPCLRCCSETKVTASSFESIFLGFLTQWDEDDIIIDHIEKGVDQLAPNDTSNKYEKGGDEANCENSDVNILSHIEPMNSSIIGKVFASKDDAYTFYNDYSLNLGFGIRIHGHIKSRTNQEVIRWQFVCNKQGHRNLKDKRQLGKDVKPHRQTRVGCMAKMEITLRNCEWIVDKFDDIHNHVPTTPSKVMKHRSHNKFHQTPIVKNLVYELNKKGMKPSTITRVVNAISCSEEVKITSKQCPDMLRAERKNHVGRECHGIVRHFHEKSQSDGSHYFAMDLASDGSLKSVFWVDGRSRSAYSQFGDVLVFDVTYRTNHFRLPFAPFVGVNHHRQSILFDAALLEDETEVTFIWLFEQFLNCMFHKQPLTIITDQDGAMRNAIRKIFCNTRHRLCAWHINKHVIEHLHPYNIRYANFGESYTKWQKSKTIEEFELGWEMMKSRYNITKGSWLDDMYTQRYYWVKVYLKDCFTAGMTTSGRSESMNSYFDGYVNSNTMLNDFVKQYDKAVESRRNKEADEDFRTLESHAMPLTNYPIEKQAGMLYTRNLFEIFKSEWRKNFDCIHKTNNKGDNFVEYLVGRHSLDVNHWRIVNYLSSGDISIKCSCCKFEMEGILCKHILYICEKKNLEVIPENYFLPRWTINARYKGNMSKTLVGSSELIGAPPSPLGMWSVQRKFTIALEACRTSPTDMKLLESLLDNYIDKVGSKRPNERVTNPEEDGSEKDRPSLVFVNDQCRMTVRDPATLAKNKGRPPLMKRMQSGLELAAKAKKQKTCRTCNEKGHNSSGCSQRKAKAVEALSTSNDF</sequence>
<keyword evidence="3" id="KW-0862">Zinc</keyword>
<dbReference type="Gramene" id="Kaladp0069s0062.1.v1.1">
    <property type="protein sequence ID" value="Kaladp0069s0062.1.v1.1"/>
    <property type="gene ID" value="Kaladp0069s0062.v1.1"/>
</dbReference>
<feature type="region of interest" description="Disordered" evidence="5">
    <location>
        <begin position="855"/>
        <end position="883"/>
    </location>
</feature>
<dbReference type="InterPro" id="IPR018289">
    <property type="entry name" value="MULE_transposase_dom"/>
</dbReference>
<dbReference type="OMA" id="HGTEIVI"/>
<dbReference type="Pfam" id="PF03101">
    <property type="entry name" value="FAR1"/>
    <property type="match status" value="1"/>
</dbReference>
<dbReference type="InterPro" id="IPR006564">
    <property type="entry name" value="Znf_PMZ"/>
</dbReference>
<keyword evidence="2 4" id="KW-0863">Zinc-finger</keyword>
<evidence type="ECO:0000256" key="3">
    <source>
        <dbReference type="ARBA" id="ARBA00022833"/>
    </source>
</evidence>
<dbReference type="InterPro" id="IPR004330">
    <property type="entry name" value="FAR1_DNA_bnd_dom"/>
</dbReference>
<feature type="region of interest" description="Disordered" evidence="5">
    <location>
        <begin position="785"/>
        <end position="805"/>
    </location>
</feature>
<dbReference type="InterPro" id="IPR007527">
    <property type="entry name" value="Znf_SWIM"/>
</dbReference>
<evidence type="ECO:0000256" key="2">
    <source>
        <dbReference type="ARBA" id="ARBA00022771"/>
    </source>
</evidence>
<feature type="domain" description="SWIM-type" evidence="6">
    <location>
        <begin position="667"/>
        <end position="705"/>
    </location>
</feature>
<reference evidence="7" key="1">
    <citation type="submission" date="2021-01" db="UniProtKB">
        <authorList>
            <consortium name="EnsemblPlants"/>
        </authorList>
    </citation>
    <scope>IDENTIFICATION</scope>
</reference>
<organism evidence="7 8">
    <name type="scientific">Kalanchoe fedtschenkoi</name>
    <name type="common">Lavender scallops</name>
    <name type="synonym">South American air plant</name>
    <dbReference type="NCBI Taxonomy" id="63787"/>
    <lineage>
        <taxon>Eukaryota</taxon>
        <taxon>Viridiplantae</taxon>
        <taxon>Streptophyta</taxon>
        <taxon>Embryophyta</taxon>
        <taxon>Tracheophyta</taxon>
        <taxon>Spermatophyta</taxon>
        <taxon>Magnoliopsida</taxon>
        <taxon>eudicotyledons</taxon>
        <taxon>Gunneridae</taxon>
        <taxon>Pentapetalae</taxon>
        <taxon>Saxifragales</taxon>
        <taxon>Crassulaceae</taxon>
        <taxon>Kalanchoe</taxon>
    </lineage>
</organism>
<evidence type="ECO:0000256" key="4">
    <source>
        <dbReference type="PROSITE-ProRule" id="PRU00325"/>
    </source>
</evidence>
<dbReference type="PROSITE" id="PS50966">
    <property type="entry name" value="ZF_SWIM"/>
    <property type="match status" value="1"/>
</dbReference>
<dbReference type="PANTHER" id="PTHR47718:SF7">
    <property type="entry name" value="PROTEIN FAR1-RELATED SEQUENCE"/>
    <property type="match status" value="1"/>
</dbReference>
<dbReference type="Proteomes" id="UP000594263">
    <property type="component" value="Unplaced"/>
</dbReference>
<dbReference type="Pfam" id="PF04434">
    <property type="entry name" value="SWIM"/>
    <property type="match status" value="1"/>
</dbReference>
<protein>
    <recommendedName>
        <fullName evidence="6">SWIM-type domain-containing protein</fullName>
    </recommendedName>
</protein>
<proteinExistence type="predicted"/>
<keyword evidence="8" id="KW-1185">Reference proteome</keyword>
<dbReference type="EnsemblPlants" id="Kaladp0069s0062.1.v1.1">
    <property type="protein sequence ID" value="Kaladp0069s0062.1.v1.1"/>
    <property type="gene ID" value="Kaladp0069s0062.v1.1"/>
</dbReference>
<keyword evidence="1" id="KW-0479">Metal-binding</keyword>
<evidence type="ECO:0000313" key="7">
    <source>
        <dbReference type="EnsemblPlants" id="Kaladp0069s0062.1.v1.1"/>
    </source>
</evidence>
<evidence type="ECO:0000256" key="1">
    <source>
        <dbReference type="ARBA" id="ARBA00022723"/>
    </source>
</evidence>
<dbReference type="PANTHER" id="PTHR47718">
    <property type="entry name" value="OS01G0519700 PROTEIN"/>
    <property type="match status" value="1"/>
</dbReference>
<evidence type="ECO:0000256" key="5">
    <source>
        <dbReference type="SAM" id="MobiDB-lite"/>
    </source>
</evidence>
<feature type="compositionally biased region" description="Basic and acidic residues" evidence="5">
    <location>
        <begin position="785"/>
        <end position="794"/>
    </location>
</feature>
<evidence type="ECO:0000259" key="6">
    <source>
        <dbReference type="PROSITE" id="PS50966"/>
    </source>
</evidence>
<name>A0A7N0UJC0_KALFE</name>
<dbReference type="AlphaFoldDB" id="A0A7N0UJC0"/>
<accession>A0A7N0UJC0</accession>